<protein>
    <submittedName>
        <fullName evidence="1">Unnamed protein product</fullName>
    </submittedName>
</protein>
<name>A0A9W6WUY3_9STRA</name>
<comment type="caution">
    <text evidence="1">The sequence shown here is derived from an EMBL/GenBank/DDBJ whole genome shotgun (WGS) entry which is preliminary data.</text>
</comment>
<dbReference type="EMBL" id="BSXW01000276">
    <property type="protein sequence ID" value="GMF17236.1"/>
    <property type="molecule type" value="Genomic_DNA"/>
</dbReference>
<reference evidence="1" key="1">
    <citation type="submission" date="2023-04" db="EMBL/GenBank/DDBJ databases">
        <title>Phytophthora lilii NBRC 32176.</title>
        <authorList>
            <person name="Ichikawa N."/>
            <person name="Sato H."/>
            <person name="Tonouchi N."/>
        </authorList>
    </citation>
    <scope>NUCLEOTIDE SEQUENCE</scope>
    <source>
        <strain evidence="1">NBRC 32176</strain>
    </source>
</reference>
<dbReference type="AlphaFoldDB" id="A0A9W6WUY3"/>
<organism evidence="1 2">
    <name type="scientific">Phytophthora lilii</name>
    <dbReference type="NCBI Taxonomy" id="2077276"/>
    <lineage>
        <taxon>Eukaryota</taxon>
        <taxon>Sar</taxon>
        <taxon>Stramenopiles</taxon>
        <taxon>Oomycota</taxon>
        <taxon>Peronosporomycetes</taxon>
        <taxon>Peronosporales</taxon>
        <taxon>Peronosporaceae</taxon>
        <taxon>Phytophthora</taxon>
    </lineage>
</organism>
<keyword evidence="2" id="KW-1185">Reference proteome</keyword>
<dbReference type="Gene3D" id="1.25.10.10">
    <property type="entry name" value="Leucine-rich Repeat Variant"/>
    <property type="match status" value="1"/>
</dbReference>
<sequence>MNHAPVLFSRQVTDAQASFTITAAKQQQHFSTAFLELLLACSSYEDIDVVQPTLEIWFFFLEDNLSQNEVSWHLLDAAGQDHVISVLSRLVNALIERCKYPQWFVETNRIVSDDPEIDAVIDLRSLFSKWPRGHEKPNGDYVSCVKGMSQMMADSKDIALIDALLFLLSYMVELFDVVSSDSESEDDPSLFGRQESGGMDVLLEALDCTLDLPMHPLVINGIARKYTTIEERAPLLQALLRFYCALDSTITQENEGDLLDVVFRVADGVSDAGKSNWNSAVGIVNAVDSYDFVNV</sequence>
<dbReference type="OrthoDB" id="435593at2759"/>
<gene>
    <name evidence="1" type="ORF">Plil01_000627300</name>
</gene>
<dbReference type="InterPro" id="IPR011989">
    <property type="entry name" value="ARM-like"/>
</dbReference>
<evidence type="ECO:0000313" key="2">
    <source>
        <dbReference type="Proteomes" id="UP001165083"/>
    </source>
</evidence>
<proteinExistence type="predicted"/>
<accession>A0A9W6WUY3</accession>
<dbReference type="Proteomes" id="UP001165083">
    <property type="component" value="Unassembled WGS sequence"/>
</dbReference>
<evidence type="ECO:0000313" key="1">
    <source>
        <dbReference type="EMBL" id="GMF17236.1"/>
    </source>
</evidence>